<feature type="compositionally biased region" description="Polar residues" evidence="1">
    <location>
        <begin position="360"/>
        <end position="369"/>
    </location>
</feature>
<gene>
    <name evidence="2" type="ORF">Micbo1qcDRAFT_66230</name>
</gene>
<evidence type="ECO:0000313" key="3">
    <source>
        <dbReference type="Proteomes" id="UP000070501"/>
    </source>
</evidence>
<dbReference type="InParanoid" id="A0A136J2T9"/>
<feature type="compositionally biased region" description="Basic and acidic residues" evidence="1">
    <location>
        <begin position="709"/>
        <end position="719"/>
    </location>
</feature>
<feature type="compositionally biased region" description="Polar residues" evidence="1">
    <location>
        <begin position="720"/>
        <end position="729"/>
    </location>
</feature>
<feature type="compositionally biased region" description="Basic and acidic residues" evidence="1">
    <location>
        <begin position="730"/>
        <end position="750"/>
    </location>
</feature>
<organism evidence="2 3">
    <name type="scientific">Microdochium bolleyi</name>
    <dbReference type="NCBI Taxonomy" id="196109"/>
    <lineage>
        <taxon>Eukaryota</taxon>
        <taxon>Fungi</taxon>
        <taxon>Dikarya</taxon>
        <taxon>Ascomycota</taxon>
        <taxon>Pezizomycotina</taxon>
        <taxon>Sordariomycetes</taxon>
        <taxon>Xylariomycetidae</taxon>
        <taxon>Xylariales</taxon>
        <taxon>Microdochiaceae</taxon>
        <taxon>Microdochium</taxon>
    </lineage>
</organism>
<dbReference type="STRING" id="196109.A0A136J2T9"/>
<proteinExistence type="predicted"/>
<feature type="region of interest" description="Disordered" evidence="1">
    <location>
        <begin position="308"/>
        <end position="401"/>
    </location>
</feature>
<evidence type="ECO:0000256" key="1">
    <source>
        <dbReference type="SAM" id="MobiDB-lite"/>
    </source>
</evidence>
<dbReference type="OrthoDB" id="5389734at2759"/>
<feature type="compositionally biased region" description="Polar residues" evidence="1">
    <location>
        <begin position="327"/>
        <end position="346"/>
    </location>
</feature>
<dbReference type="AlphaFoldDB" id="A0A136J2T9"/>
<dbReference type="Proteomes" id="UP000070501">
    <property type="component" value="Unassembled WGS sequence"/>
</dbReference>
<feature type="compositionally biased region" description="Low complexity" evidence="1">
    <location>
        <begin position="380"/>
        <end position="395"/>
    </location>
</feature>
<feature type="region of interest" description="Disordered" evidence="1">
    <location>
        <begin position="568"/>
        <end position="671"/>
    </location>
</feature>
<reference evidence="3" key="1">
    <citation type="submission" date="2016-02" db="EMBL/GenBank/DDBJ databases">
        <title>Draft genome sequence of Microdochium bolleyi, a fungal endophyte of beachgrass.</title>
        <authorList>
            <consortium name="DOE Joint Genome Institute"/>
            <person name="David A.S."/>
            <person name="May G."/>
            <person name="Haridas S."/>
            <person name="Lim J."/>
            <person name="Wang M."/>
            <person name="Labutti K."/>
            <person name="Lipzen A."/>
            <person name="Barry K."/>
            <person name="Grigoriev I.V."/>
        </authorList>
    </citation>
    <scope>NUCLEOTIDE SEQUENCE [LARGE SCALE GENOMIC DNA]</scope>
    <source>
        <strain evidence="3">J235TASD1</strain>
    </source>
</reference>
<keyword evidence="3" id="KW-1185">Reference proteome</keyword>
<accession>A0A136J2T9</accession>
<name>A0A136J2T9_9PEZI</name>
<evidence type="ECO:0000313" key="2">
    <source>
        <dbReference type="EMBL" id="KXJ91558.1"/>
    </source>
</evidence>
<sequence>MAATAGLPLSLDYGEDRNVLLLSDSEGEDLTPPVRNARRIAADPQDAIRRKTEAAAANVPLHPIPAMQAAFSESLIEATNQAGAGKPKFKNGDAKERRSALLEGAKSAKLDNDLWRYRPGQEHHELWKLLAQISFGVYLLLGGIANSNEQVVTILQGHIDEVDEFLETTMEDVHLAIKDVKERIDFLKLPMANMATFEKMLEDRNFRLQIVNGNEKIEHIVARTTKALDGTLDDVEEGLKAVKEFAIYLGNEESSPWRQERPAIAEIYDAMTGNAEGWWKALTELQDSTTVLDGLLAGLGRMVAEMDQRAGEVSRRTRFSVAPYSEPTESIPSKHSSVRSHQASTRRASDVPSGRAPSDVASNRSSALHSRTDSQKRMTRTSTQGSHRSSHSSGSSAGGILLQPVVFQGSTAELERETMGPRDDQRLREPLAIVNEDICLEIGIEEDEDDESGPEEQGLFILQPRTYTPQPPAPLPSPMIQKPVTPKSEDFAVKRTSLRQRVSLKGGNVPNKLQVAMGPRHAVSVEVLRTERSSEIRTSQIRTADFRNPDPRMSDAPQNAIYLSPTVYRPDSQHRPDSAQTANSEHRPRNNSASTAGTDAYRHSGVEAMPSPHSERQFYRPVQASPHSPLQQRPWTSTGPSAPNHQHALSGSSTSSHHRPQHSRNQPSRMGMSMLSNVTTHTQQAEKTVKKKRSAFGWFKKAFALDESERAEFEARKNQQFDNSQYQQEQHGRKFLDGKRLPEHQRYQNY</sequence>
<dbReference type="EMBL" id="KQ964250">
    <property type="protein sequence ID" value="KXJ91558.1"/>
    <property type="molecule type" value="Genomic_DNA"/>
</dbReference>
<feature type="region of interest" description="Disordered" evidence="1">
    <location>
        <begin position="709"/>
        <end position="750"/>
    </location>
</feature>
<protein>
    <submittedName>
        <fullName evidence="2">Uncharacterized protein</fullName>
    </submittedName>
</protein>
<feature type="compositionally biased region" description="Polar residues" evidence="1">
    <location>
        <begin position="625"/>
        <end position="655"/>
    </location>
</feature>